<dbReference type="GO" id="GO:0022904">
    <property type="term" value="P:respiratory electron transport chain"/>
    <property type="evidence" value="ECO:0007669"/>
    <property type="project" value="InterPro"/>
</dbReference>
<keyword evidence="10" id="KW-0408">Iron</keyword>
<evidence type="ECO:0000256" key="3">
    <source>
        <dbReference type="ARBA" id="ARBA00022448"/>
    </source>
</evidence>
<evidence type="ECO:0000259" key="14">
    <source>
        <dbReference type="Pfam" id="PF01292"/>
    </source>
</evidence>
<dbReference type="SUPFAM" id="SSF81342">
    <property type="entry name" value="Transmembrane di-heme cytochromes"/>
    <property type="match status" value="1"/>
</dbReference>
<evidence type="ECO:0000256" key="13">
    <source>
        <dbReference type="SAM" id="Phobius"/>
    </source>
</evidence>
<dbReference type="Gene3D" id="1.20.950.20">
    <property type="entry name" value="Transmembrane di-heme cytochromes, Chain C"/>
    <property type="match status" value="1"/>
</dbReference>
<organism evidence="15 16">
    <name type="scientific">Luteimonas terrae</name>
    <dbReference type="NCBI Taxonomy" id="1530191"/>
    <lineage>
        <taxon>Bacteria</taxon>
        <taxon>Pseudomonadati</taxon>
        <taxon>Pseudomonadota</taxon>
        <taxon>Gammaproteobacteria</taxon>
        <taxon>Lysobacterales</taxon>
        <taxon>Lysobacteraceae</taxon>
        <taxon>Luteimonas</taxon>
    </lineage>
</organism>
<reference evidence="15 16" key="1">
    <citation type="submission" date="2019-03" db="EMBL/GenBank/DDBJ databases">
        <title>Luteimonas zhaokaii sp.nov., isolated from the rectal contents of Plateau pika in Yushu, Qinghai Province, China.</title>
        <authorList>
            <person name="Zhang G."/>
        </authorList>
    </citation>
    <scope>NUCLEOTIDE SEQUENCE [LARGE SCALE GENOMIC DNA]</scope>
    <source>
        <strain evidence="15 16">THG-MD21</strain>
    </source>
</reference>
<keyword evidence="11 13" id="KW-0472">Membrane</keyword>
<evidence type="ECO:0000256" key="9">
    <source>
        <dbReference type="ARBA" id="ARBA00022989"/>
    </source>
</evidence>
<evidence type="ECO:0000256" key="5">
    <source>
        <dbReference type="ARBA" id="ARBA00022617"/>
    </source>
</evidence>
<dbReference type="PANTHER" id="PTHR30529">
    <property type="entry name" value="CYTOCHROME B561"/>
    <property type="match status" value="1"/>
</dbReference>
<feature type="transmembrane region" description="Helical" evidence="13">
    <location>
        <begin position="146"/>
        <end position="167"/>
    </location>
</feature>
<evidence type="ECO:0000256" key="2">
    <source>
        <dbReference type="ARBA" id="ARBA00004651"/>
    </source>
</evidence>
<evidence type="ECO:0000256" key="12">
    <source>
        <dbReference type="ARBA" id="ARBA00037975"/>
    </source>
</evidence>
<accession>A0A4R5UEL9</accession>
<evidence type="ECO:0000256" key="8">
    <source>
        <dbReference type="ARBA" id="ARBA00022982"/>
    </source>
</evidence>
<dbReference type="AlphaFoldDB" id="A0A4R5UEL9"/>
<feature type="transmembrane region" description="Helical" evidence="13">
    <location>
        <begin position="88"/>
        <end position="110"/>
    </location>
</feature>
<feature type="domain" description="Cytochrome b561 bacterial/Ni-hydrogenase" evidence="14">
    <location>
        <begin position="9"/>
        <end position="179"/>
    </location>
</feature>
<evidence type="ECO:0000256" key="4">
    <source>
        <dbReference type="ARBA" id="ARBA00022475"/>
    </source>
</evidence>
<keyword evidence="16" id="KW-1185">Reference proteome</keyword>
<comment type="cofactor">
    <cofactor evidence="1">
        <name>heme b</name>
        <dbReference type="ChEBI" id="CHEBI:60344"/>
    </cofactor>
</comment>
<keyword evidence="8" id="KW-0249">Electron transport</keyword>
<comment type="caution">
    <text evidence="15">The sequence shown here is derived from an EMBL/GenBank/DDBJ whole genome shotgun (WGS) entry which is preliminary data.</text>
</comment>
<protein>
    <submittedName>
        <fullName evidence="15">Cytochrome b</fullName>
    </submittedName>
</protein>
<feature type="transmembrane region" description="Helical" evidence="13">
    <location>
        <begin position="47"/>
        <end position="68"/>
    </location>
</feature>
<keyword evidence="5" id="KW-0349">Heme</keyword>
<evidence type="ECO:0000313" key="16">
    <source>
        <dbReference type="Proteomes" id="UP000295543"/>
    </source>
</evidence>
<comment type="subcellular location">
    <subcellularLocation>
        <location evidence="2">Cell membrane</location>
        <topology evidence="2">Multi-pass membrane protein</topology>
    </subcellularLocation>
</comment>
<dbReference type="RefSeq" id="WP_133393189.1">
    <property type="nucleotide sequence ID" value="NZ_SMTG01000002.1"/>
</dbReference>
<dbReference type="OrthoDB" id="8589936at2"/>
<dbReference type="GO" id="GO:0009055">
    <property type="term" value="F:electron transfer activity"/>
    <property type="evidence" value="ECO:0007669"/>
    <property type="project" value="InterPro"/>
</dbReference>
<sequence length="193" mass="21785">MTLKNTAMRWGGVSQLLHWLVVLLILTTGVMGLVMGDMRNSPTKIEIYALHKSLGLTILALATLRFVWRFYAGAPVPPPGTPRWQDRIASLTHWLLYGLLFAIPLSGWTFNSAAGYPLQWFKLVNLPPLTARDAELRQLAGNVHEWLFWLLVAVALLHAAAALYHHVFLRDDTLARMLPRGWLRAGRSTRPQD</sequence>
<comment type="similarity">
    <text evidence="12">Belongs to the cytochrome b561 family.</text>
</comment>
<dbReference type="GO" id="GO:0046872">
    <property type="term" value="F:metal ion binding"/>
    <property type="evidence" value="ECO:0007669"/>
    <property type="project" value="UniProtKB-KW"/>
</dbReference>
<dbReference type="EMBL" id="SMTG01000002">
    <property type="protein sequence ID" value="TDK33779.1"/>
    <property type="molecule type" value="Genomic_DNA"/>
</dbReference>
<dbReference type="GO" id="GO:0005886">
    <property type="term" value="C:plasma membrane"/>
    <property type="evidence" value="ECO:0007669"/>
    <property type="project" value="UniProtKB-SubCell"/>
</dbReference>
<evidence type="ECO:0000313" key="15">
    <source>
        <dbReference type="EMBL" id="TDK33779.1"/>
    </source>
</evidence>
<dbReference type="GO" id="GO:0020037">
    <property type="term" value="F:heme binding"/>
    <property type="evidence" value="ECO:0007669"/>
    <property type="project" value="TreeGrafter"/>
</dbReference>
<evidence type="ECO:0000256" key="6">
    <source>
        <dbReference type="ARBA" id="ARBA00022692"/>
    </source>
</evidence>
<dbReference type="Proteomes" id="UP000295543">
    <property type="component" value="Unassembled WGS sequence"/>
</dbReference>
<dbReference type="Pfam" id="PF01292">
    <property type="entry name" value="Ni_hydr_CYTB"/>
    <property type="match status" value="1"/>
</dbReference>
<name>A0A4R5UEL9_9GAMM</name>
<dbReference type="InterPro" id="IPR011577">
    <property type="entry name" value="Cyt_b561_bac/Ni-Hgenase"/>
</dbReference>
<keyword evidence="3" id="KW-0813">Transport</keyword>
<feature type="transmembrane region" description="Helical" evidence="13">
    <location>
        <begin position="16"/>
        <end position="35"/>
    </location>
</feature>
<dbReference type="InterPro" id="IPR016174">
    <property type="entry name" value="Di-haem_cyt_TM"/>
</dbReference>
<evidence type="ECO:0000256" key="11">
    <source>
        <dbReference type="ARBA" id="ARBA00023136"/>
    </source>
</evidence>
<gene>
    <name evidence="15" type="ORF">E2F49_07270</name>
</gene>
<dbReference type="InterPro" id="IPR052168">
    <property type="entry name" value="Cytochrome_b561_oxidase"/>
</dbReference>
<proteinExistence type="inferred from homology"/>
<keyword evidence="7" id="KW-0479">Metal-binding</keyword>
<keyword evidence="6 13" id="KW-0812">Transmembrane</keyword>
<evidence type="ECO:0000256" key="7">
    <source>
        <dbReference type="ARBA" id="ARBA00022723"/>
    </source>
</evidence>
<dbReference type="PANTHER" id="PTHR30529:SF7">
    <property type="entry name" value="CYTOCHROME B561 BACTERIAL_NI-HYDROGENASE DOMAIN-CONTAINING PROTEIN"/>
    <property type="match status" value="1"/>
</dbReference>
<evidence type="ECO:0000256" key="1">
    <source>
        <dbReference type="ARBA" id="ARBA00001970"/>
    </source>
</evidence>
<keyword evidence="9 13" id="KW-1133">Transmembrane helix</keyword>
<keyword evidence="4" id="KW-1003">Cell membrane</keyword>
<evidence type="ECO:0000256" key="10">
    <source>
        <dbReference type="ARBA" id="ARBA00023004"/>
    </source>
</evidence>